<dbReference type="EMBL" id="CM056815">
    <property type="protein sequence ID" value="KAJ8631244.1"/>
    <property type="molecule type" value="Genomic_DNA"/>
</dbReference>
<organism evidence="1 2">
    <name type="scientific">Persea americana</name>
    <name type="common">Avocado</name>
    <dbReference type="NCBI Taxonomy" id="3435"/>
    <lineage>
        <taxon>Eukaryota</taxon>
        <taxon>Viridiplantae</taxon>
        <taxon>Streptophyta</taxon>
        <taxon>Embryophyta</taxon>
        <taxon>Tracheophyta</taxon>
        <taxon>Spermatophyta</taxon>
        <taxon>Magnoliopsida</taxon>
        <taxon>Magnoliidae</taxon>
        <taxon>Laurales</taxon>
        <taxon>Lauraceae</taxon>
        <taxon>Persea</taxon>
    </lineage>
</organism>
<protein>
    <submittedName>
        <fullName evidence="1">Uncharacterized protein</fullName>
    </submittedName>
</protein>
<proteinExistence type="predicted"/>
<evidence type="ECO:0000313" key="1">
    <source>
        <dbReference type="EMBL" id="KAJ8631244.1"/>
    </source>
</evidence>
<keyword evidence="2" id="KW-1185">Reference proteome</keyword>
<name>A0ACC2LDZ2_PERAE</name>
<evidence type="ECO:0000313" key="2">
    <source>
        <dbReference type="Proteomes" id="UP001234297"/>
    </source>
</evidence>
<reference evidence="1 2" key="1">
    <citation type="journal article" date="2022" name="Hortic Res">
        <title>A haplotype resolved chromosomal level avocado genome allows analysis of novel avocado genes.</title>
        <authorList>
            <person name="Nath O."/>
            <person name="Fletcher S.J."/>
            <person name="Hayward A."/>
            <person name="Shaw L.M."/>
            <person name="Masouleh A.K."/>
            <person name="Furtado A."/>
            <person name="Henry R.J."/>
            <person name="Mitter N."/>
        </authorList>
    </citation>
    <scope>NUCLEOTIDE SEQUENCE [LARGE SCALE GENOMIC DNA]</scope>
    <source>
        <strain evidence="2">cv. Hass</strain>
    </source>
</reference>
<dbReference type="Proteomes" id="UP001234297">
    <property type="component" value="Chromosome 7"/>
</dbReference>
<comment type="caution">
    <text evidence="1">The sequence shown here is derived from an EMBL/GenBank/DDBJ whole genome shotgun (WGS) entry which is preliminary data.</text>
</comment>
<gene>
    <name evidence="1" type="ORF">MRB53_024567</name>
</gene>
<sequence>MLNEKKLYARSCMNESPLQSYIGCIADACKGGFWLSACWIPCIFLFYDPRFSLSLSGVIESKKQQLDLSDLKIEAVKARTSGVL</sequence>
<accession>A0ACC2LDZ2</accession>